<dbReference type="Proteomes" id="UP001408356">
    <property type="component" value="Unassembled WGS sequence"/>
</dbReference>
<keyword evidence="9 14" id="KW-0560">Oxidoreductase</keyword>
<keyword evidence="11 14" id="KW-0443">Lipid metabolism</keyword>
<evidence type="ECO:0000256" key="8">
    <source>
        <dbReference type="ARBA" id="ARBA00022989"/>
    </source>
</evidence>
<dbReference type="InterPro" id="IPR001199">
    <property type="entry name" value="Cyt_B5-like_heme/steroid-bd"/>
</dbReference>
<evidence type="ECO:0000256" key="4">
    <source>
        <dbReference type="ARBA" id="ARBA00022617"/>
    </source>
</evidence>
<keyword evidence="14" id="KW-0249">Electron transport</keyword>
<dbReference type="SMART" id="SM01117">
    <property type="entry name" value="Cyt-b5"/>
    <property type="match status" value="1"/>
</dbReference>
<comment type="subcellular location">
    <subcellularLocation>
        <location evidence="1">Membrane</location>
        <topology evidence="1">Multi-pass membrane protein</topology>
    </subcellularLocation>
</comment>
<keyword evidence="7 14" id="KW-0276">Fatty acid metabolism</keyword>
<dbReference type="PANTHER" id="PTHR11351:SF31">
    <property type="entry name" value="DESATURASE 1, ISOFORM A-RELATED"/>
    <property type="match status" value="1"/>
</dbReference>
<dbReference type="InterPro" id="IPR009160">
    <property type="entry name" value="Acyl-CoA_deSatase_haem/ster-bd"/>
</dbReference>
<evidence type="ECO:0000256" key="9">
    <source>
        <dbReference type="ARBA" id="ARBA00023002"/>
    </source>
</evidence>
<feature type="transmembrane region" description="Helical" evidence="15">
    <location>
        <begin position="83"/>
        <end position="101"/>
    </location>
</feature>
<keyword evidence="10 14" id="KW-0408">Iron</keyword>
<evidence type="ECO:0000256" key="10">
    <source>
        <dbReference type="ARBA" id="ARBA00023004"/>
    </source>
</evidence>
<feature type="transmembrane region" description="Helical" evidence="15">
    <location>
        <begin position="113"/>
        <end position="130"/>
    </location>
</feature>
<dbReference type="InterPro" id="IPR015876">
    <property type="entry name" value="Acyl-CoA_DS"/>
</dbReference>
<dbReference type="InterPro" id="IPR001522">
    <property type="entry name" value="FADS-1_CS"/>
</dbReference>
<evidence type="ECO:0000313" key="17">
    <source>
        <dbReference type="EMBL" id="KAK9423702.1"/>
    </source>
</evidence>
<dbReference type="CDD" id="cd03505">
    <property type="entry name" value="Delta9-FADS-like"/>
    <property type="match status" value="1"/>
</dbReference>
<dbReference type="EMBL" id="JARVKF010000063">
    <property type="protein sequence ID" value="KAK9423702.1"/>
    <property type="molecule type" value="Genomic_DNA"/>
</dbReference>
<dbReference type="PIRSF" id="PIRSF000345">
    <property type="entry name" value="OLE1"/>
    <property type="match status" value="1"/>
</dbReference>
<comment type="similarity">
    <text evidence="2 14">Belongs to the fatty acid desaturase type 1 family.</text>
</comment>
<dbReference type="PRINTS" id="PR00075">
    <property type="entry name" value="FACDDSATRASE"/>
</dbReference>
<evidence type="ECO:0000256" key="6">
    <source>
        <dbReference type="ARBA" id="ARBA00022723"/>
    </source>
</evidence>
<evidence type="ECO:0000313" key="18">
    <source>
        <dbReference type="Proteomes" id="UP001408356"/>
    </source>
</evidence>
<evidence type="ECO:0000256" key="5">
    <source>
        <dbReference type="ARBA" id="ARBA00022692"/>
    </source>
</evidence>
<evidence type="ECO:0000256" key="12">
    <source>
        <dbReference type="ARBA" id="ARBA00023136"/>
    </source>
</evidence>
<dbReference type="PANTHER" id="PTHR11351">
    <property type="entry name" value="ACYL-COA DESATURASE"/>
    <property type="match status" value="1"/>
</dbReference>
<accession>A0ABR2VA02</accession>
<keyword evidence="8 15" id="KW-1133">Transmembrane helix</keyword>
<feature type="transmembrane region" description="Helical" evidence="15">
    <location>
        <begin position="192"/>
        <end position="213"/>
    </location>
</feature>
<evidence type="ECO:0000256" key="1">
    <source>
        <dbReference type="ARBA" id="ARBA00004141"/>
    </source>
</evidence>
<dbReference type="PRINTS" id="PR00363">
    <property type="entry name" value="CYTOCHROMEB5"/>
</dbReference>
<keyword evidence="3 14" id="KW-0444">Lipid biosynthesis</keyword>
<dbReference type="SUPFAM" id="SSF55856">
    <property type="entry name" value="Cytochrome b5-like heme/steroid binding domain"/>
    <property type="match status" value="1"/>
</dbReference>
<dbReference type="InterPro" id="IPR036400">
    <property type="entry name" value="Cyt_B5-like_heme/steroid_sf"/>
</dbReference>
<keyword evidence="14" id="KW-0813">Transport</keyword>
<comment type="function">
    <text evidence="14">Stearoyl-CoA desaturase that utilizes O(2) and electrons from reduced cytochrome b5 to introduce the first double bond into saturated fatty acyl-CoA substrates.</text>
</comment>
<comment type="cofactor">
    <cofactor evidence="14">
        <name>Fe(2+)</name>
        <dbReference type="ChEBI" id="CHEBI:29033"/>
    </cofactor>
    <text evidence="14">Expected to bind 2 Fe(2+) ions per subunit.</text>
</comment>
<name>A0ABR2VA02_9PEZI</name>
<dbReference type="InterPro" id="IPR018506">
    <property type="entry name" value="Cyt_B5_heme-BS"/>
</dbReference>
<comment type="caution">
    <text evidence="17">The sequence shown here is derived from an EMBL/GenBank/DDBJ whole genome shotgun (WGS) entry which is preliminary data.</text>
</comment>
<evidence type="ECO:0000256" key="7">
    <source>
        <dbReference type="ARBA" id="ARBA00022832"/>
    </source>
</evidence>
<keyword evidence="13 14" id="KW-0275">Fatty acid biosynthesis</keyword>
<keyword evidence="5 15" id="KW-0812">Transmembrane</keyword>
<organism evidence="17 18">
    <name type="scientific">Seiridium unicorne</name>
    <dbReference type="NCBI Taxonomy" id="138068"/>
    <lineage>
        <taxon>Eukaryota</taxon>
        <taxon>Fungi</taxon>
        <taxon>Dikarya</taxon>
        <taxon>Ascomycota</taxon>
        <taxon>Pezizomycotina</taxon>
        <taxon>Sordariomycetes</taxon>
        <taxon>Xylariomycetidae</taxon>
        <taxon>Amphisphaeriales</taxon>
        <taxon>Sporocadaceae</taxon>
        <taxon>Seiridium</taxon>
    </lineage>
</organism>
<evidence type="ECO:0000256" key="3">
    <source>
        <dbReference type="ARBA" id="ARBA00022516"/>
    </source>
</evidence>
<comment type="catalytic activity">
    <reaction evidence="14">
        <text>octadecanoyl-CoA + 2 Fe(II)-[cytochrome b5] + O2 + 2 H(+) = (9Z)-octadecenoyl-CoA + 2 Fe(III)-[cytochrome b5] + 2 H2O</text>
        <dbReference type="Rhea" id="RHEA:19721"/>
        <dbReference type="Rhea" id="RHEA-COMP:10438"/>
        <dbReference type="Rhea" id="RHEA-COMP:10439"/>
        <dbReference type="ChEBI" id="CHEBI:15377"/>
        <dbReference type="ChEBI" id="CHEBI:15378"/>
        <dbReference type="ChEBI" id="CHEBI:15379"/>
        <dbReference type="ChEBI" id="CHEBI:29033"/>
        <dbReference type="ChEBI" id="CHEBI:29034"/>
        <dbReference type="ChEBI" id="CHEBI:57387"/>
        <dbReference type="ChEBI" id="CHEBI:57394"/>
        <dbReference type="EC" id="1.14.19.1"/>
    </reaction>
</comment>
<dbReference type="InterPro" id="IPR005804">
    <property type="entry name" value="FA_desaturase_dom"/>
</dbReference>
<evidence type="ECO:0000256" key="15">
    <source>
        <dbReference type="SAM" id="Phobius"/>
    </source>
</evidence>
<evidence type="ECO:0000256" key="13">
    <source>
        <dbReference type="ARBA" id="ARBA00023160"/>
    </source>
</evidence>
<sequence>MVSSLSAVQADASPDGTTDYVPIRGKKYDMRKPHIADQQMTWQNWPQHINWLNTTLIIFIPILGMISAYWVSLQWKTAVFSTLYYIFAALGITAGYHRLWAHTSYKATLPLKIFLAAAGAAAVEGSIRWWSREHRAHHRYTDTEADPYSVRKGLLYSHIGWMVFKQNPRRIGRTDITDLNEDSIVIWQHKNYLTCVIIMTLVVPTIICGLFWGDFLGGFVYAGILRTFCLQQATFCVNSLAHWLGDQPFDNRNSPRNHVITALITLGEGYHNFHHEFPSDYRNAIKWYQYDPTKWAIWTWKQLGLAYDLQKFRQNEIEKGYLQQQQTKLDQRRIKLDWGTPLQQLPVIHWDDFIAMSNAKNGKALITIAGVIYDVTRYINEHPGGKALITSAIGKDATATFNGGIYQHGNVAHNLLSTMRVGVLRGGCEVEVWKRGQAATSQHSVRARHQLRRVAQPLASDDAA</sequence>
<dbReference type="Pfam" id="PF00173">
    <property type="entry name" value="Cyt-b5"/>
    <property type="match status" value="1"/>
</dbReference>
<keyword evidence="4 14" id="KW-0349">Heme</keyword>
<feature type="domain" description="Cytochrome b5 heme-binding" evidence="16">
    <location>
        <begin position="345"/>
        <end position="425"/>
    </location>
</feature>
<protein>
    <recommendedName>
        <fullName evidence="14">Acyl-CoA desaturase</fullName>
        <ecNumber evidence="14">1.14.19.1</ecNumber>
    </recommendedName>
</protein>
<evidence type="ECO:0000256" key="14">
    <source>
        <dbReference type="PIRNR" id="PIRNR000345"/>
    </source>
</evidence>
<dbReference type="PROSITE" id="PS00476">
    <property type="entry name" value="FATTY_ACID_DESATUR_1"/>
    <property type="match status" value="1"/>
</dbReference>
<evidence type="ECO:0000256" key="11">
    <source>
        <dbReference type="ARBA" id="ARBA00023098"/>
    </source>
</evidence>
<reference evidence="17 18" key="1">
    <citation type="journal article" date="2024" name="J. Plant Pathol.">
        <title>Sequence and assembly of the genome of Seiridium unicorne, isolate CBS 538.82, causal agent of cypress canker disease.</title>
        <authorList>
            <person name="Scali E."/>
            <person name="Rocca G.D."/>
            <person name="Danti R."/>
            <person name="Garbelotto M."/>
            <person name="Barberini S."/>
            <person name="Baroncelli R."/>
            <person name="Emiliani G."/>
        </authorList>
    </citation>
    <scope>NUCLEOTIDE SEQUENCE [LARGE SCALE GENOMIC DNA]</scope>
    <source>
        <strain evidence="17 18">BM-138-508</strain>
    </source>
</reference>
<keyword evidence="6 14" id="KW-0479">Metal-binding</keyword>
<evidence type="ECO:0000256" key="2">
    <source>
        <dbReference type="ARBA" id="ARBA00009295"/>
    </source>
</evidence>
<keyword evidence="18" id="KW-1185">Reference proteome</keyword>
<evidence type="ECO:0000259" key="16">
    <source>
        <dbReference type="PROSITE" id="PS50255"/>
    </source>
</evidence>
<keyword evidence="12 15" id="KW-0472">Membrane</keyword>
<dbReference type="PROSITE" id="PS50255">
    <property type="entry name" value="CYTOCHROME_B5_2"/>
    <property type="match status" value="1"/>
</dbReference>
<dbReference type="Gene3D" id="3.10.120.10">
    <property type="entry name" value="Cytochrome b5-like heme/steroid binding domain"/>
    <property type="match status" value="1"/>
</dbReference>
<proteinExistence type="inferred from homology"/>
<dbReference type="PROSITE" id="PS00191">
    <property type="entry name" value="CYTOCHROME_B5_1"/>
    <property type="match status" value="1"/>
</dbReference>
<dbReference type="Pfam" id="PF00487">
    <property type="entry name" value="FA_desaturase"/>
    <property type="match status" value="1"/>
</dbReference>
<feature type="transmembrane region" description="Helical" evidence="15">
    <location>
        <begin position="51"/>
        <end position="71"/>
    </location>
</feature>
<gene>
    <name evidence="17" type="ORF">SUNI508_13951</name>
</gene>
<dbReference type="EC" id="1.14.19.1" evidence="14"/>